<dbReference type="Proteomes" id="UP000249239">
    <property type="component" value="Unassembled WGS sequence"/>
</dbReference>
<feature type="transmembrane region" description="Helical" evidence="8">
    <location>
        <begin position="304"/>
        <end position="326"/>
    </location>
</feature>
<dbReference type="InterPro" id="IPR006153">
    <property type="entry name" value="Cation/H_exchanger_TM"/>
</dbReference>
<evidence type="ECO:0000256" key="1">
    <source>
        <dbReference type="ARBA" id="ARBA00004141"/>
    </source>
</evidence>
<keyword evidence="5 8" id="KW-1133">Transmembrane helix</keyword>
<keyword evidence="2" id="KW-0813">Transport</keyword>
<feature type="transmembrane region" description="Helical" evidence="8">
    <location>
        <begin position="124"/>
        <end position="145"/>
    </location>
</feature>
<evidence type="ECO:0000256" key="2">
    <source>
        <dbReference type="ARBA" id="ARBA00022448"/>
    </source>
</evidence>
<dbReference type="EMBL" id="QKZK01000002">
    <property type="protein sequence ID" value="PZX20372.1"/>
    <property type="molecule type" value="Genomic_DNA"/>
</dbReference>
<evidence type="ECO:0000256" key="3">
    <source>
        <dbReference type="ARBA" id="ARBA00022449"/>
    </source>
</evidence>
<keyword evidence="11" id="KW-1185">Reference proteome</keyword>
<dbReference type="GO" id="GO:0015297">
    <property type="term" value="F:antiporter activity"/>
    <property type="evidence" value="ECO:0007669"/>
    <property type="project" value="UniProtKB-KW"/>
</dbReference>
<evidence type="ECO:0000256" key="8">
    <source>
        <dbReference type="SAM" id="Phobius"/>
    </source>
</evidence>
<feature type="transmembrane region" description="Helical" evidence="8">
    <location>
        <begin position="338"/>
        <end position="358"/>
    </location>
</feature>
<feature type="transmembrane region" description="Helical" evidence="8">
    <location>
        <begin position="41"/>
        <end position="60"/>
    </location>
</feature>
<feature type="transmembrane region" description="Helical" evidence="8">
    <location>
        <begin position="274"/>
        <end position="292"/>
    </location>
</feature>
<dbReference type="AlphaFoldDB" id="A0A2W7PAP2"/>
<evidence type="ECO:0000256" key="7">
    <source>
        <dbReference type="ARBA" id="ARBA00023136"/>
    </source>
</evidence>
<reference evidence="10 11" key="1">
    <citation type="submission" date="2018-06" db="EMBL/GenBank/DDBJ databases">
        <title>Genomic Encyclopedia of Archaeal and Bacterial Type Strains, Phase II (KMG-II): from individual species to whole genera.</title>
        <authorList>
            <person name="Goeker M."/>
        </authorList>
    </citation>
    <scope>NUCLEOTIDE SEQUENCE [LARGE SCALE GENOMIC DNA]</scope>
    <source>
        <strain evidence="10 11">DSM 6779</strain>
    </source>
</reference>
<gene>
    <name evidence="10" type="ORF">LX69_00369</name>
</gene>
<evidence type="ECO:0000259" key="9">
    <source>
        <dbReference type="Pfam" id="PF00999"/>
    </source>
</evidence>
<evidence type="ECO:0000256" key="4">
    <source>
        <dbReference type="ARBA" id="ARBA00022692"/>
    </source>
</evidence>
<dbReference type="InterPro" id="IPR014729">
    <property type="entry name" value="Rossmann-like_a/b/a_fold"/>
</dbReference>
<dbReference type="GO" id="GO:1902600">
    <property type="term" value="P:proton transmembrane transport"/>
    <property type="evidence" value="ECO:0007669"/>
    <property type="project" value="InterPro"/>
</dbReference>
<keyword evidence="7 8" id="KW-0472">Membrane</keyword>
<dbReference type="GO" id="GO:0016020">
    <property type="term" value="C:membrane"/>
    <property type="evidence" value="ECO:0007669"/>
    <property type="project" value="UniProtKB-SubCell"/>
</dbReference>
<dbReference type="PANTHER" id="PTHR43562">
    <property type="entry name" value="NAPA-TYPE SODIUM/HYDROGEN ANTIPORTER"/>
    <property type="match status" value="1"/>
</dbReference>
<feature type="transmembrane region" description="Helical" evidence="8">
    <location>
        <begin position="66"/>
        <end position="85"/>
    </location>
</feature>
<evidence type="ECO:0000256" key="6">
    <source>
        <dbReference type="ARBA" id="ARBA00023065"/>
    </source>
</evidence>
<feature type="transmembrane region" description="Helical" evidence="8">
    <location>
        <begin position="97"/>
        <end position="118"/>
    </location>
</feature>
<protein>
    <submittedName>
        <fullName evidence="10">Kef-type K+ transport system membrane component KefB</fullName>
    </submittedName>
</protein>
<feature type="transmembrane region" description="Helical" evidence="8">
    <location>
        <begin position="188"/>
        <end position="211"/>
    </location>
</feature>
<name>A0A2W7PAP2_9BACT</name>
<dbReference type="PANTHER" id="PTHR43562:SF4">
    <property type="entry name" value="NA(+)_H(+) ANTIPORTER NHAS5"/>
    <property type="match status" value="1"/>
</dbReference>
<evidence type="ECO:0000313" key="10">
    <source>
        <dbReference type="EMBL" id="PZX20372.1"/>
    </source>
</evidence>
<keyword evidence="3" id="KW-0050">Antiport</keyword>
<sequence>MIFLAAIDFSLPLTSPVLIFSLILFVILFAPLLLNKLKIPYLIGLIIAGALIGPNGFNLLLRDSSVVLFGTVGLLYIMFLSGLEIDLAEFKKNSGRSLVFGLYTFLIPMCIGTVAGVYVLGLSLMSSVLLASMFASHTLITYPIVSKLGVVRNRAVTVAVGGTMITDTLALLVLAVVAGMATGELTNLFWIQLSVSMVVFGAVVLIGYPMLGRWFFKRFNDHVSQYIFVLAMVYLAAFMAEMAGVEAIIGAFLAGLGLNRLIPHTSSLLNRIQFVGNALFIPIFLIGVGMLIDYRAFFYDWEALKVGGVMVAVAMGAKYLAAWLTQKTFGYTTDERKVIFGLSNSQAAATLAAVLVGYNIILGSDPGGEPIRLLNDSILNGTILMILVTCTVSSFATQRGAQLLALVDAAQTDRSQEPSLCDERILIPVNNVETAEDLIHLSVALKSRHNHEGMFVLNVIKSNEGVGHGEKNARQMLEKAQIIGAATDVAFQQLMRYDQDVINGIKSVVREKTISDLILGLHHQKNISDSFLGGLTDGLLANSNATTFVYKPFQPLATAKRTLVFIPEYAEQEIGFVNWLTKIWNLGRNSGSTLVFFAAPETLAVIRHVHLRHPVEALFYEFTDWDDFLVLAKQIKKDDMLLIVMSRKGHVSYHRAMVRIPDYLNKYFQGHNYILIYPVQAGEWNSEPGVQNISSFEPLKANLQRIEQMARTISHLLSRR</sequence>
<dbReference type="InterPro" id="IPR038770">
    <property type="entry name" value="Na+/solute_symporter_sf"/>
</dbReference>
<proteinExistence type="predicted"/>
<keyword evidence="4 8" id="KW-0812">Transmembrane</keyword>
<comment type="subcellular location">
    <subcellularLocation>
        <location evidence="1">Membrane</location>
        <topology evidence="1">Multi-pass membrane protein</topology>
    </subcellularLocation>
</comment>
<dbReference type="Pfam" id="PF00999">
    <property type="entry name" value="Na_H_Exchanger"/>
    <property type="match status" value="1"/>
</dbReference>
<accession>A0A2W7PAP2</accession>
<feature type="transmembrane region" description="Helical" evidence="8">
    <location>
        <begin position="13"/>
        <end position="34"/>
    </location>
</feature>
<keyword evidence="6" id="KW-0406">Ion transport</keyword>
<dbReference type="RefSeq" id="WP_111444101.1">
    <property type="nucleotide sequence ID" value="NZ_QKZK01000002.1"/>
</dbReference>
<organism evidence="10 11">
    <name type="scientific">Breznakibacter xylanolyticus</name>
    <dbReference type="NCBI Taxonomy" id="990"/>
    <lineage>
        <taxon>Bacteria</taxon>
        <taxon>Pseudomonadati</taxon>
        <taxon>Bacteroidota</taxon>
        <taxon>Bacteroidia</taxon>
        <taxon>Marinilabiliales</taxon>
        <taxon>Marinilabiliaceae</taxon>
        <taxon>Breznakibacter</taxon>
    </lineage>
</organism>
<feature type="domain" description="Cation/H+ exchanger transmembrane" evidence="9">
    <location>
        <begin position="25"/>
        <end position="395"/>
    </location>
</feature>
<comment type="caution">
    <text evidence="10">The sequence shown here is derived from an EMBL/GenBank/DDBJ whole genome shotgun (WGS) entry which is preliminary data.</text>
</comment>
<feature type="transmembrane region" description="Helical" evidence="8">
    <location>
        <begin position="157"/>
        <end position="182"/>
    </location>
</feature>
<dbReference type="Gene3D" id="1.20.1530.20">
    <property type="match status" value="1"/>
</dbReference>
<evidence type="ECO:0000256" key="5">
    <source>
        <dbReference type="ARBA" id="ARBA00022989"/>
    </source>
</evidence>
<evidence type="ECO:0000313" key="11">
    <source>
        <dbReference type="Proteomes" id="UP000249239"/>
    </source>
</evidence>
<dbReference type="SUPFAM" id="SSF52402">
    <property type="entry name" value="Adenine nucleotide alpha hydrolases-like"/>
    <property type="match status" value="1"/>
</dbReference>
<dbReference type="OrthoDB" id="9793589at2"/>
<dbReference type="Gene3D" id="3.40.50.620">
    <property type="entry name" value="HUPs"/>
    <property type="match status" value="1"/>
</dbReference>